<dbReference type="RefSeq" id="WP_053222861.1">
    <property type="nucleotide sequence ID" value="NZ_JSVA01000007.1"/>
</dbReference>
<evidence type="ECO:0000256" key="3">
    <source>
        <dbReference type="ARBA" id="ARBA00022989"/>
    </source>
</evidence>
<comment type="subcellular location">
    <subcellularLocation>
        <location evidence="1">Membrane</location>
        <topology evidence="1">Multi-pass membrane protein</topology>
    </subcellularLocation>
</comment>
<comment type="caution">
    <text evidence="7">The sequence shown here is derived from an EMBL/GenBank/DDBJ whole genome shotgun (WGS) entry which is preliminary data.</text>
</comment>
<proteinExistence type="predicted"/>
<gene>
    <name evidence="7" type="ORF">OB69_06335</name>
</gene>
<evidence type="ECO:0000256" key="5">
    <source>
        <dbReference type="SAM" id="Phobius"/>
    </source>
</evidence>
<dbReference type="InterPro" id="IPR009908">
    <property type="entry name" value="Methylamine_util_MauE"/>
</dbReference>
<feature type="transmembrane region" description="Helical" evidence="5">
    <location>
        <begin position="83"/>
        <end position="104"/>
    </location>
</feature>
<keyword evidence="8" id="KW-1185">Reference proteome</keyword>
<dbReference type="GO" id="GO:0016020">
    <property type="term" value="C:membrane"/>
    <property type="evidence" value="ECO:0007669"/>
    <property type="project" value="UniProtKB-SubCell"/>
</dbReference>
<evidence type="ECO:0000313" key="7">
    <source>
        <dbReference type="EMBL" id="KOF03496.1"/>
    </source>
</evidence>
<dbReference type="GO" id="GO:0030416">
    <property type="term" value="P:methylamine metabolic process"/>
    <property type="evidence" value="ECO:0007669"/>
    <property type="project" value="InterPro"/>
</dbReference>
<evidence type="ECO:0000256" key="1">
    <source>
        <dbReference type="ARBA" id="ARBA00004141"/>
    </source>
</evidence>
<evidence type="ECO:0000313" key="8">
    <source>
        <dbReference type="Proteomes" id="UP000036908"/>
    </source>
</evidence>
<keyword evidence="2 5" id="KW-0812">Transmembrane</keyword>
<dbReference type="EMBL" id="JSVA01000007">
    <property type="protein sequence ID" value="KOF03496.1"/>
    <property type="molecule type" value="Genomic_DNA"/>
</dbReference>
<dbReference type="Proteomes" id="UP000036908">
    <property type="component" value="Unassembled WGS sequence"/>
</dbReference>
<protein>
    <recommendedName>
        <fullName evidence="6">Methylamine utilisation protein MauE domain-containing protein</fullName>
    </recommendedName>
</protein>
<feature type="transmembrane region" description="Helical" evidence="5">
    <location>
        <begin position="156"/>
        <end position="178"/>
    </location>
</feature>
<keyword evidence="3 5" id="KW-1133">Transmembrane helix</keyword>
<keyword evidence="4 5" id="KW-0472">Membrane</keyword>
<dbReference type="AlphaFoldDB" id="A0A0L8AML7"/>
<sequence>MKLLTSISRYLVGGLFIFSGLIKINDPVGTQIKLEEYFTVFSVDIAPFFDALKPAALFLSVLLSTLEIVLGLAVLLRYKPQIVTKLLLAMIVFFTFLTFYSAYFNKVTDCGCFGDAIKLTPWESFTKDIILLVLILVLFINRKKEELTAGIKTKSIALAGTLVFCLVISFLAIAHLPFIDFRAYKEGTHIPTEMLPPGNDPNEVPKITNFAMWSDTADETQNILTGRKLLVVIHEANKTDADSYLDLNALISALGNQVEAIAVTASSGQQFEELRHSVQLAIPYVYSDATLLKTMVRSNPGLVLIENGTILKKWHYNDIPSASDLMSNFR</sequence>
<feature type="transmembrane region" description="Helical" evidence="5">
    <location>
        <begin position="124"/>
        <end position="140"/>
    </location>
</feature>
<dbReference type="Pfam" id="PF07291">
    <property type="entry name" value="MauE"/>
    <property type="match status" value="1"/>
</dbReference>
<dbReference type="PATRIC" id="fig|1566026.4.peg.3094"/>
<evidence type="ECO:0000259" key="6">
    <source>
        <dbReference type="Pfam" id="PF07291"/>
    </source>
</evidence>
<name>A0A0L8AML7_9BACT</name>
<reference evidence="8" key="1">
    <citation type="submission" date="2014-11" db="EMBL/GenBank/DDBJ databases">
        <title>Genome sequencing of Roseivirga sp. D-25.</title>
        <authorList>
            <person name="Selvaratnam C."/>
            <person name="Thevarajoo S."/>
            <person name="Goh K.M."/>
            <person name="Eee R."/>
            <person name="Chan K.-G."/>
            <person name="Chong C.S."/>
        </authorList>
    </citation>
    <scope>NUCLEOTIDE SEQUENCE [LARGE SCALE GENOMIC DNA]</scope>
    <source>
        <strain evidence="8">D-25</strain>
    </source>
</reference>
<evidence type="ECO:0000256" key="4">
    <source>
        <dbReference type="ARBA" id="ARBA00023136"/>
    </source>
</evidence>
<feature type="transmembrane region" description="Helical" evidence="5">
    <location>
        <begin position="7"/>
        <end position="24"/>
    </location>
</feature>
<accession>A0A0L8AML7</accession>
<feature type="domain" description="Methylamine utilisation protein MauE" evidence="6">
    <location>
        <begin position="1"/>
        <end position="139"/>
    </location>
</feature>
<evidence type="ECO:0000256" key="2">
    <source>
        <dbReference type="ARBA" id="ARBA00022692"/>
    </source>
</evidence>
<organism evidence="7 8">
    <name type="scientific">Roseivirga seohaensis subsp. aquiponti</name>
    <dbReference type="NCBI Taxonomy" id="1566026"/>
    <lineage>
        <taxon>Bacteria</taxon>
        <taxon>Pseudomonadati</taxon>
        <taxon>Bacteroidota</taxon>
        <taxon>Cytophagia</taxon>
        <taxon>Cytophagales</taxon>
        <taxon>Roseivirgaceae</taxon>
        <taxon>Roseivirga</taxon>
    </lineage>
</organism>
<dbReference type="OrthoDB" id="9809429at2"/>
<feature type="transmembrane region" description="Helical" evidence="5">
    <location>
        <begin position="55"/>
        <end position="76"/>
    </location>
</feature>